<evidence type="ECO:0000313" key="4">
    <source>
        <dbReference type="Proteomes" id="UP001597418"/>
    </source>
</evidence>
<dbReference type="PROSITE" id="PS51724">
    <property type="entry name" value="SPOR"/>
    <property type="match status" value="1"/>
</dbReference>
<evidence type="ECO:0000313" key="3">
    <source>
        <dbReference type="EMBL" id="MFD2743366.1"/>
    </source>
</evidence>
<comment type="caution">
    <text evidence="3">The sequence shown here is derived from an EMBL/GenBank/DDBJ whole genome shotgun (WGS) entry which is preliminary data.</text>
</comment>
<dbReference type="InterPro" id="IPR007730">
    <property type="entry name" value="SPOR-like_dom"/>
</dbReference>
<proteinExistence type="predicted"/>
<sequence>MMVRKGLILCGLLGGLTAGVHAQEQPVDVVVDPLIAALQAFRAEHEINPAARPTVSLADKKVVDKRNMRRVRTKGFRVQIFSGANRSDAVSVQNGFLRQYSDIAAYINYEEPNFRVKVGDFRTRSEANTFMRKIRGQYSNVFVFVEDIWVWQ</sequence>
<accession>A0ABW5UE56</accession>
<dbReference type="SUPFAM" id="SSF110997">
    <property type="entry name" value="Sporulation related repeat"/>
    <property type="match status" value="1"/>
</dbReference>
<protein>
    <submittedName>
        <fullName evidence="3">SPOR domain-containing protein</fullName>
    </submittedName>
</protein>
<feature type="domain" description="SPOR" evidence="2">
    <location>
        <begin position="70"/>
        <end position="148"/>
    </location>
</feature>
<organism evidence="3 4">
    <name type="scientific">Sphingobacterium populi</name>
    <dbReference type="NCBI Taxonomy" id="1812824"/>
    <lineage>
        <taxon>Bacteria</taxon>
        <taxon>Pseudomonadati</taxon>
        <taxon>Bacteroidota</taxon>
        <taxon>Sphingobacteriia</taxon>
        <taxon>Sphingobacteriales</taxon>
        <taxon>Sphingobacteriaceae</taxon>
        <taxon>Sphingobacterium</taxon>
    </lineage>
</organism>
<dbReference type="EMBL" id="JBHUMB010000006">
    <property type="protein sequence ID" value="MFD2743366.1"/>
    <property type="molecule type" value="Genomic_DNA"/>
</dbReference>
<dbReference type="Gene3D" id="3.30.70.1070">
    <property type="entry name" value="Sporulation related repeat"/>
    <property type="match status" value="1"/>
</dbReference>
<keyword evidence="4" id="KW-1185">Reference proteome</keyword>
<dbReference type="Pfam" id="PF05036">
    <property type="entry name" value="SPOR"/>
    <property type="match status" value="1"/>
</dbReference>
<gene>
    <name evidence="3" type="ORF">ACFSQ6_08140</name>
</gene>
<dbReference type="InterPro" id="IPR036680">
    <property type="entry name" value="SPOR-like_sf"/>
</dbReference>
<keyword evidence="1" id="KW-0732">Signal</keyword>
<dbReference type="Proteomes" id="UP001597418">
    <property type="component" value="Unassembled WGS sequence"/>
</dbReference>
<evidence type="ECO:0000256" key="1">
    <source>
        <dbReference type="SAM" id="SignalP"/>
    </source>
</evidence>
<name>A0ABW5UE56_9SPHI</name>
<reference evidence="4" key="1">
    <citation type="journal article" date="2019" name="Int. J. Syst. Evol. Microbiol.">
        <title>The Global Catalogue of Microorganisms (GCM) 10K type strain sequencing project: providing services to taxonomists for standard genome sequencing and annotation.</title>
        <authorList>
            <consortium name="The Broad Institute Genomics Platform"/>
            <consortium name="The Broad Institute Genome Sequencing Center for Infectious Disease"/>
            <person name="Wu L."/>
            <person name="Ma J."/>
        </authorList>
    </citation>
    <scope>NUCLEOTIDE SEQUENCE [LARGE SCALE GENOMIC DNA]</scope>
    <source>
        <strain evidence="4">KCTC 42247</strain>
    </source>
</reference>
<feature type="signal peptide" evidence="1">
    <location>
        <begin position="1"/>
        <end position="22"/>
    </location>
</feature>
<dbReference type="RefSeq" id="WP_231863216.1">
    <property type="nucleotide sequence ID" value="NZ_JBHUMB010000006.1"/>
</dbReference>
<evidence type="ECO:0000259" key="2">
    <source>
        <dbReference type="PROSITE" id="PS51724"/>
    </source>
</evidence>
<feature type="chain" id="PRO_5047070167" evidence="1">
    <location>
        <begin position="23"/>
        <end position="152"/>
    </location>
</feature>